<gene>
    <name evidence="1" type="ORF">NDU88_002352</name>
</gene>
<organism evidence="1 2">
    <name type="scientific">Pleurodeles waltl</name>
    <name type="common">Iberian ribbed newt</name>
    <dbReference type="NCBI Taxonomy" id="8319"/>
    <lineage>
        <taxon>Eukaryota</taxon>
        <taxon>Metazoa</taxon>
        <taxon>Chordata</taxon>
        <taxon>Craniata</taxon>
        <taxon>Vertebrata</taxon>
        <taxon>Euteleostomi</taxon>
        <taxon>Amphibia</taxon>
        <taxon>Batrachia</taxon>
        <taxon>Caudata</taxon>
        <taxon>Salamandroidea</taxon>
        <taxon>Salamandridae</taxon>
        <taxon>Pleurodelinae</taxon>
        <taxon>Pleurodeles</taxon>
    </lineage>
</organism>
<protein>
    <submittedName>
        <fullName evidence="1">Uncharacterized protein</fullName>
    </submittedName>
</protein>
<dbReference type="AlphaFoldDB" id="A0AAV7SD03"/>
<evidence type="ECO:0000313" key="2">
    <source>
        <dbReference type="Proteomes" id="UP001066276"/>
    </source>
</evidence>
<proteinExistence type="predicted"/>
<reference evidence="1" key="1">
    <citation type="journal article" date="2022" name="bioRxiv">
        <title>Sequencing and chromosome-scale assembly of the giantPleurodeles waltlgenome.</title>
        <authorList>
            <person name="Brown T."/>
            <person name="Elewa A."/>
            <person name="Iarovenko S."/>
            <person name="Subramanian E."/>
            <person name="Araus A.J."/>
            <person name="Petzold A."/>
            <person name="Susuki M."/>
            <person name="Suzuki K.-i.T."/>
            <person name="Hayashi T."/>
            <person name="Toyoda A."/>
            <person name="Oliveira C."/>
            <person name="Osipova E."/>
            <person name="Leigh N.D."/>
            <person name="Simon A."/>
            <person name="Yun M.H."/>
        </authorList>
    </citation>
    <scope>NUCLEOTIDE SEQUENCE</scope>
    <source>
        <strain evidence="1">20211129_DDA</strain>
        <tissue evidence="1">Liver</tissue>
    </source>
</reference>
<dbReference type="EMBL" id="JANPWB010000008">
    <property type="protein sequence ID" value="KAJ1161872.1"/>
    <property type="molecule type" value="Genomic_DNA"/>
</dbReference>
<keyword evidence="2" id="KW-1185">Reference proteome</keyword>
<evidence type="ECO:0000313" key="1">
    <source>
        <dbReference type="EMBL" id="KAJ1161872.1"/>
    </source>
</evidence>
<sequence length="72" mass="7618">MADTCCVCAFSEATSLRPHRFGISSVLYLDDLPRCTCCYEGGDVLGMCTRSALPRDHVGDLVGLELGMSGGS</sequence>
<name>A0AAV7SD03_PLEWA</name>
<comment type="caution">
    <text evidence="1">The sequence shown here is derived from an EMBL/GenBank/DDBJ whole genome shotgun (WGS) entry which is preliminary data.</text>
</comment>
<dbReference type="Proteomes" id="UP001066276">
    <property type="component" value="Chromosome 4_2"/>
</dbReference>
<accession>A0AAV7SD03</accession>